<dbReference type="AlphaFoldDB" id="U2Y0I2"/>
<dbReference type="PROSITE" id="PS50005">
    <property type="entry name" value="TPR"/>
    <property type="match status" value="1"/>
</dbReference>
<feature type="repeat" description="TPR" evidence="3">
    <location>
        <begin position="395"/>
        <end position="428"/>
    </location>
</feature>
<protein>
    <submittedName>
        <fullName evidence="4">TPR repeat protein</fullName>
    </submittedName>
</protein>
<dbReference type="SUPFAM" id="SSF48452">
    <property type="entry name" value="TPR-like"/>
    <property type="match status" value="2"/>
</dbReference>
<dbReference type="InterPro" id="IPR051012">
    <property type="entry name" value="CellSynth/LPSAsmb/PSIAsmb"/>
</dbReference>
<sequence length="440" mass="50314">MAKADGLLWAPGRLPQERADETMTRVEQIIRLVENGNVDQALALVPKVKKYGSDEEKYALADCLYGWGMPEEAKELLEELTARYPDDGDIRLFLAEVYTELEAEEEALAILSEIDEDDPQFVRACLLAADLYEMQGLAEVSERKLRQAYEKAPDEPIVQFALAELYFSHGEYSKSVPLYEQVRKTNKEMAGVLITERIAEALSRSGEFEAALPYYEEALNEKMDSRTLFAYGFTALQAGYTQTAIDKLSALKELDPDYTPLYLYLAKAYEQEGRLVQSYETALEGIGVDEWNKELRLYAGKLALKLNKPEEAEEHLKKALEIDGGYIEALTVLSALWLNEQRYEDVVALLEQAMADGEYDPQFEWDLGRAKHRLEMYDDALNHYGEAYNFFKHNVEFLEEYGYFLIEEGNRAAAKEIFQQIVRLDPTHTEAAEMLLELEE</sequence>
<accession>U2Y0I2</accession>
<keyword evidence="2 3" id="KW-0802">TPR repeat</keyword>
<gene>
    <name evidence="4" type="ORF">GBL_0681</name>
</gene>
<dbReference type="Proteomes" id="UP000016424">
    <property type="component" value="Unassembled WGS sequence"/>
</dbReference>
<evidence type="ECO:0000313" key="4">
    <source>
        <dbReference type="EMBL" id="GAD12464.1"/>
    </source>
</evidence>
<dbReference type="InterPro" id="IPR011990">
    <property type="entry name" value="TPR-like_helical_dom_sf"/>
</dbReference>
<reference evidence="5" key="1">
    <citation type="journal article" date="2013" name="Genome">
        <title>Draft Genome Sequence of Geobacillus kaustophilus GBlys, a Lysogenic Strain with Bacteriophage phiOH2.</title>
        <authorList>
            <person name="Doi K."/>
            <person name="Mori K."/>
            <person name="Martono H."/>
            <person name="Nagayoshi Y."/>
            <person name="Fujino Y."/>
            <person name="Tashiro K."/>
            <person name="Kuhara S."/>
            <person name="Ohshima T."/>
        </authorList>
    </citation>
    <scope>NUCLEOTIDE SEQUENCE [LARGE SCALE GENOMIC DNA]</scope>
    <source>
        <strain evidence="5">GBlys</strain>
    </source>
</reference>
<comment type="caution">
    <text evidence="4">The sequence shown here is derived from an EMBL/GenBank/DDBJ whole genome shotgun (WGS) entry which is preliminary data.</text>
</comment>
<dbReference type="InterPro" id="IPR019734">
    <property type="entry name" value="TPR_rpt"/>
</dbReference>
<dbReference type="Gene3D" id="1.25.40.10">
    <property type="entry name" value="Tetratricopeptide repeat domain"/>
    <property type="match status" value="2"/>
</dbReference>
<dbReference type="EMBL" id="BASG01000003">
    <property type="protein sequence ID" value="GAD12464.1"/>
    <property type="molecule type" value="Genomic_DNA"/>
</dbReference>
<dbReference type="SMART" id="SM00028">
    <property type="entry name" value="TPR"/>
    <property type="match status" value="7"/>
</dbReference>
<organism evidence="4 5">
    <name type="scientific">Geobacillus kaustophilus GBlys</name>
    <dbReference type="NCBI Taxonomy" id="1337888"/>
    <lineage>
        <taxon>Bacteria</taxon>
        <taxon>Bacillati</taxon>
        <taxon>Bacillota</taxon>
        <taxon>Bacilli</taxon>
        <taxon>Bacillales</taxon>
        <taxon>Anoxybacillaceae</taxon>
        <taxon>Geobacillus</taxon>
        <taxon>Geobacillus thermoleovorans group</taxon>
    </lineage>
</organism>
<dbReference type="PANTHER" id="PTHR45586:SF15">
    <property type="entry name" value="TPR REPEAT-CONTAINING PROTEIN YPIA"/>
    <property type="match status" value="1"/>
</dbReference>
<dbReference type="PANTHER" id="PTHR45586">
    <property type="entry name" value="TPR REPEAT-CONTAINING PROTEIN PA4667"/>
    <property type="match status" value="1"/>
</dbReference>
<evidence type="ECO:0000256" key="2">
    <source>
        <dbReference type="ARBA" id="ARBA00022803"/>
    </source>
</evidence>
<dbReference type="Pfam" id="PF14559">
    <property type="entry name" value="TPR_19"/>
    <property type="match status" value="3"/>
</dbReference>
<proteinExistence type="predicted"/>
<name>U2Y0I2_GEOKU</name>
<dbReference type="Pfam" id="PF13432">
    <property type="entry name" value="TPR_16"/>
    <property type="match status" value="1"/>
</dbReference>
<keyword evidence="1" id="KW-0677">Repeat</keyword>
<dbReference type="Pfam" id="PF13176">
    <property type="entry name" value="TPR_7"/>
    <property type="match status" value="1"/>
</dbReference>
<evidence type="ECO:0000256" key="1">
    <source>
        <dbReference type="ARBA" id="ARBA00022737"/>
    </source>
</evidence>
<evidence type="ECO:0000313" key="5">
    <source>
        <dbReference type="Proteomes" id="UP000016424"/>
    </source>
</evidence>
<evidence type="ECO:0000256" key="3">
    <source>
        <dbReference type="PROSITE-ProRule" id="PRU00339"/>
    </source>
</evidence>